<feature type="compositionally biased region" description="Polar residues" evidence="1">
    <location>
        <begin position="364"/>
        <end position="386"/>
    </location>
</feature>
<organism evidence="3 4">
    <name type="scientific">Vibrio gelatinilyticus</name>
    <dbReference type="NCBI Taxonomy" id="2893468"/>
    <lineage>
        <taxon>Bacteria</taxon>
        <taxon>Pseudomonadati</taxon>
        <taxon>Pseudomonadota</taxon>
        <taxon>Gammaproteobacteria</taxon>
        <taxon>Vibrionales</taxon>
        <taxon>Vibrionaceae</taxon>
        <taxon>Vibrio</taxon>
    </lineage>
</organism>
<dbReference type="EMBL" id="JAJNNZ010000009">
    <property type="protein sequence ID" value="MCJ2377623.1"/>
    <property type="molecule type" value="Genomic_DNA"/>
</dbReference>
<dbReference type="SMART" id="SM00671">
    <property type="entry name" value="SEL1"/>
    <property type="match status" value="5"/>
</dbReference>
<dbReference type="InterPro" id="IPR011990">
    <property type="entry name" value="TPR-like_helical_dom_sf"/>
</dbReference>
<dbReference type="InterPro" id="IPR052945">
    <property type="entry name" value="Mitotic_Regulator"/>
</dbReference>
<dbReference type="Gene3D" id="1.25.40.10">
    <property type="entry name" value="Tetratricopeptide repeat domain"/>
    <property type="match status" value="1"/>
</dbReference>
<name>A0A9X2AZK7_9VIBR</name>
<keyword evidence="2" id="KW-1133">Transmembrane helix</keyword>
<accession>A0A9X2AZK7</accession>
<evidence type="ECO:0000256" key="1">
    <source>
        <dbReference type="SAM" id="MobiDB-lite"/>
    </source>
</evidence>
<keyword evidence="2" id="KW-0472">Membrane</keyword>
<evidence type="ECO:0000313" key="4">
    <source>
        <dbReference type="Proteomes" id="UP001139488"/>
    </source>
</evidence>
<evidence type="ECO:0000313" key="3">
    <source>
        <dbReference type="EMBL" id="MCJ2377623.1"/>
    </source>
</evidence>
<feature type="transmembrane region" description="Helical" evidence="2">
    <location>
        <begin position="6"/>
        <end position="26"/>
    </location>
</feature>
<dbReference type="AlphaFoldDB" id="A0A9X2AZK7"/>
<proteinExistence type="predicted"/>
<dbReference type="PANTHER" id="PTHR43628:SF1">
    <property type="entry name" value="CHITIN SYNTHASE REGULATORY FACTOR 2-RELATED"/>
    <property type="match status" value="1"/>
</dbReference>
<reference evidence="3" key="1">
    <citation type="submission" date="2021-11" db="EMBL/GenBank/DDBJ databases">
        <title>Vibrio ZSDE26 sp. nov. and Vibrio ZSDZ34 sp. nov., isolated from coastal seawater in Qingdao.</title>
        <authorList>
            <person name="Zhang P."/>
        </authorList>
    </citation>
    <scope>NUCLEOTIDE SEQUENCE</scope>
    <source>
        <strain evidence="3">ZSDZ34</strain>
    </source>
</reference>
<keyword evidence="4" id="KW-1185">Reference proteome</keyword>
<dbReference type="SUPFAM" id="SSF81901">
    <property type="entry name" value="HCP-like"/>
    <property type="match status" value="1"/>
</dbReference>
<keyword evidence="2" id="KW-0812">Transmembrane</keyword>
<dbReference type="Proteomes" id="UP001139488">
    <property type="component" value="Unassembled WGS sequence"/>
</dbReference>
<gene>
    <name evidence="3" type="ORF">LNL84_12345</name>
</gene>
<dbReference type="RefSeq" id="WP_244357798.1">
    <property type="nucleotide sequence ID" value="NZ_JAJNNZ010000009.1"/>
</dbReference>
<evidence type="ECO:0000256" key="2">
    <source>
        <dbReference type="SAM" id="Phobius"/>
    </source>
</evidence>
<feature type="region of interest" description="Disordered" evidence="1">
    <location>
        <begin position="333"/>
        <end position="386"/>
    </location>
</feature>
<dbReference type="Pfam" id="PF08238">
    <property type="entry name" value="Sel1"/>
    <property type="match status" value="4"/>
</dbReference>
<dbReference type="PANTHER" id="PTHR43628">
    <property type="entry name" value="ACTIVATOR OF C KINASE PROTEIN 1-RELATED"/>
    <property type="match status" value="1"/>
</dbReference>
<protein>
    <submittedName>
        <fullName evidence="3">Sel1 repeat family protein</fullName>
    </submittedName>
</protein>
<comment type="caution">
    <text evidence="3">The sequence shown here is derived from an EMBL/GenBank/DDBJ whole genome shotgun (WGS) entry which is preliminary data.</text>
</comment>
<feature type="compositionally biased region" description="Polar residues" evidence="1">
    <location>
        <begin position="334"/>
        <end position="344"/>
    </location>
</feature>
<dbReference type="InterPro" id="IPR006597">
    <property type="entry name" value="Sel1-like"/>
</dbReference>
<sequence length="386" mass="43017">MNTLAIAIGATSLSLVLLFVWMLSLSMRKKRMDQERVERELAFRRTMEAARKQEHQDRLMKAESGHIPTLLFLAKEAERNDITQAFHWYHKAAQLDNITGMYGIVRLSDRKREDMVLREQANYWRLCIAGIEGDLNAKFQAAKALIYGQGVERNIPKGIAAAQEVAEEGNLEAMLFVGDWSVSPDNPTPSPRQSTLWFEKAAEKNSEEGMTKLGLNHLNGVGVEQDLAQGCYWLERAGEKGNVIAMYHAGEAWRDIAPNGNAIAYIWLFLAAKFGHEPAISARDAVGSTIGVDSVVGLQSLAKPIISKISQGAVVKHSLIRALNKLYKRDEFFPNQTSQNSDSQEVPVKNPTDANEPQRDSHPPITTESFQYQTVSHDSINGTKTP</sequence>